<evidence type="ECO:0000259" key="7">
    <source>
        <dbReference type="Pfam" id="PF01049"/>
    </source>
</evidence>
<dbReference type="CTD" id="643382"/>
<keyword evidence="2 6" id="KW-0812">Transmembrane</keyword>
<comment type="function">
    <text evidence="5">Cadherins are calcium-dependent cell adhesion proteins.</text>
</comment>
<dbReference type="Pfam" id="PF01049">
    <property type="entry name" value="CADH_Y-type_LIR"/>
    <property type="match status" value="1"/>
</dbReference>
<sequence length="327" mass="36497">MELVTLPIVEFPFVSGSLKRMKREWVIPPISFSENVRDPYPKNLVKVYDLSQLHRGLDNRPEVFCTDVLPAAQSCPNYRLQIQANAKNTCAADSEPTAPPYDSLLVFDREGKGSEMRQNMFEEGLYQVFFKDTPSPSPQTEVTNNGELSNARIHRWFGAVVNTRLLVSGVIQILSALVCILTTITHACVSYSCAVSMTTPAWSSIFYVAAGCLAIEVQRKANKLKIIALMGVNVFTLVFGFSALLANGIRAAQAVTLTYQQRAGSYVARASTIVFTVHCFLASLYILFLSWRGLRRYSSPHFQVYSRVSQDPDETNGPLLEQVEFNM</sequence>
<evidence type="ECO:0000256" key="3">
    <source>
        <dbReference type="ARBA" id="ARBA00022989"/>
    </source>
</evidence>
<comment type="subcellular location">
    <subcellularLocation>
        <location evidence="1">Membrane</location>
        <topology evidence="1">Multi-pass membrane protein</topology>
    </subcellularLocation>
</comment>
<dbReference type="Pfam" id="PF04103">
    <property type="entry name" value="CD20"/>
    <property type="match status" value="1"/>
</dbReference>
<dbReference type="Gene3D" id="4.10.900.10">
    <property type="entry name" value="TCF3-CBD (Catenin binding domain)"/>
    <property type="match status" value="1"/>
</dbReference>
<dbReference type="PANTHER" id="PTHR37359:SF1">
    <property type="entry name" value="TRANSMEMBRANE PROTEIN 253"/>
    <property type="match status" value="1"/>
</dbReference>
<feature type="transmembrane region" description="Helical" evidence="6">
    <location>
        <begin position="189"/>
        <end position="214"/>
    </location>
</feature>
<dbReference type="RefSeq" id="XP_005752924.1">
    <property type="nucleotide sequence ID" value="XM_005752867.1"/>
</dbReference>
<feature type="domain" description="Cadherin Y-type LIR-motif" evidence="7">
    <location>
        <begin position="92"/>
        <end position="116"/>
    </location>
</feature>
<dbReference type="GO" id="GO:0007156">
    <property type="term" value="P:homophilic cell adhesion via plasma membrane adhesion molecules"/>
    <property type="evidence" value="ECO:0007669"/>
    <property type="project" value="InterPro"/>
</dbReference>
<dbReference type="InterPro" id="IPR007237">
    <property type="entry name" value="CD20-like"/>
</dbReference>
<organism evidence="8 9">
    <name type="scientific">Pundamilia nyererei</name>
    <dbReference type="NCBI Taxonomy" id="303518"/>
    <lineage>
        <taxon>Eukaryota</taxon>
        <taxon>Metazoa</taxon>
        <taxon>Chordata</taxon>
        <taxon>Craniata</taxon>
        <taxon>Vertebrata</taxon>
        <taxon>Euteleostomi</taxon>
        <taxon>Actinopterygii</taxon>
        <taxon>Neopterygii</taxon>
        <taxon>Teleostei</taxon>
        <taxon>Neoteleostei</taxon>
        <taxon>Acanthomorphata</taxon>
        <taxon>Ovalentaria</taxon>
        <taxon>Cichlomorphae</taxon>
        <taxon>Cichliformes</taxon>
        <taxon>Cichlidae</taxon>
        <taxon>African cichlids</taxon>
        <taxon>Pseudocrenilabrinae</taxon>
        <taxon>Haplochromini</taxon>
        <taxon>Pundamilia</taxon>
    </lineage>
</organism>
<accession>A0A9Y3S3F4</accession>
<reference evidence="9" key="1">
    <citation type="submission" date="2025-08" db="UniProtKB">
        <authorList>
            <consortium name="RefSeq"/>
        </authorList>
    </citation>
    <scope>IDENTIFICATION</scope>
</reference>
<gene>
    <name evidence="9" type="primary">tmem253</name>
</gene>
<evidence type="ECO:0000313" key="9">
    <source>
        <dbReference type="RefSeq" id="XP_005752924.1"/>
    </source>
</evidence>
<dbReference type="GO" id="GO:0002009">
    <property type="term" value="P:morphogenesis of an epithelium"/>
    <property type="evidence" value="ECO:0007669"/>
    <property type="project" value="UniProtKB-ARBA"/>
</dbReference>
<feature type="transmembrane region" description="Helical" evidence="6">
    <location>
        <begin position="226"/>
        <end position="246"/>
    </location>
</feature>
<dbReference type="InterPro" id="IPR000233">
    <property type="entry name" value="Cadherin_Y-type_LIR"/>
</dbReference>
<proteinExistence type="predicted"/>
<dbReference type="InterPro" id="IPR038874">
    <property type="entry name" value="TMEM253"/>
</dbReference>
<feature type="transmembrane region" description="Helical" evidence="6">
    <location>
        <begin position="165"/>
        <end position="183"/>
    </location>
</feature>
<evidence type="ECO:0000256" key="4">
    <source>
        <dbReference type="ARBA" id="ARBA00023136"/>
    </source>
</evidence>
<name>A0A9Y3S3F4_9CICH</name>
<dbReference type="PANTHER" id="PTHR37359">
    <property type="entry name" value="TRANSMEMBRANE PROTEIN 253"/>
    <property type="match status" value="1"/>
</dbReference>
<protein>
    <submittedName>
        <fullName evidence="9">Transmembrane protein 253</fullName>
    </submittedName>
</protein>
<evidence type="ECO:0000256" key="6">
    <source>
        <dbReference type="SAM" id="Phobius"/>
    </source>
</evidence>
<keyword evidence="3 6" id="KW-1133">Transmembrane helix</keyword>
<evidence type="ECO:0000313" key="8">
    <source>
        <dbReference type="Proteomes" id="UP000695023"/>
    </source>
</evidence>
<dbReference type="AlphaFoldDB" id="A0A9Y3S3F4"/>
<dbReference type="Proteomes" id="UP000695023">
    <property type="component" value="Unplaced"/>
</dbReference>
<keyword evidence="8" id="KW-1185">Reference proteome</keyword>
<dbReference type="InterPro" id="IPR027397">
    <property type="entry name" value="Catenin-bd_sf"/>
</dbReference>
<dbReference type="GO" id="GO:0005509">
    <property type="term" value="F:calcium ion binding"/>
    <property type="evidence" value="ECO:0007669"/>
    <property type="project" value="InterPro"/>
</dbReference>
<dbReference type="GO" id="GO:0016020">
    <property type="term" value="C:membrane"/>
    <property type="evidence" value="ECO:0007669"/>
    <property type="project" value="UniProtKB-SubCell"/>
</dbReference>
<feature type="transmembrane region" description="Helical" evidence="6">
    <location>
        <begin position="266"/>
        <end position="288"/>
    </location>
</feature>
<evidence type="ECO:0000256" key="2">
    <source>
        <dbReference type="ARBA" id="ARBA00022692"/>
    </source>
</evidence>
<keyword evidence="4 6" id="KW-0472">Membrane</keyword>
<evidence type="ECO:0000256" key="5">
    <source>
        <dbReference type="RuleBase" id="RU004357"/>
    </source>
</evidence>
<evidence type="ECO:0000256" key="1">
    <source>
        <dbReference type="ARBA" id="ARBA00004141"/>
    </source>
</evidence>